<accession>I4Y7H7</accession>
<evidence type="ECO:0000313" key="6">
    <source>
        <dbReference type="EMBL" id="EIM19919.1"/>
    </source>
</evidence>
<evidence type="ECO:0000256" key="5">
    <source>
        <dbReference type="SAM" id="MobiDB-lite"/>
    </source>
</evidence>
<dbReference type="InterPro" id="IPR039924">
    <property type="entry name" value="ICln/Lot5/Saf5"/>
</dbReference>
<dbReference type="OMA" id="ENAEGWQ"/>
<dbReference type="GO" id="GO:0005681">
    <property type="term" value="C:spliceosomal complex"/>
    <property type="evidence" value="ECO:0007669"/>
    <property type="project" value="TreeGrafter"/>
</dbReference>
<keyword evidence="3" id="KW-0963">Cytoplasm</keyword>
<dbReference type="PANTHER" id="PTHR21399:SF0">
    <property type="entry name" value="METHYLOSOME SUBUNIT PICLN"/>
    <property type="match status" value="1"/>
</dbReference>
<evidence type="ECO:0000256" key="2">
    <source>
        <dbReference type="ARBA" id="ARBA00004496"/>
    </source>
</evidence>
<name>I4Y7H7_WALMC</name>
<evidence type="ECO:0008006" key="8">
    <source>
        <dbReference type="Google" id="ProtNLM"/>
    </source>
</evidence>
<feature type="region of interest" description="Disordered" evidence="5">
    <location>
        <begin position="138"/>
        <end position="157"/>
    </location>
</feature>
<dbReference type="InParanoid" id="I4Y7H7"/>
<evidence type="ECO:0000256" key="1">
    <source>
        <dbReference type="ARBA" id="ARBA00004123"/>
    </source>
</evidence>
<reference evidence="6 7" key="1">
    <citation type="journal article" date="2012" name="Fungal Genet. Biol.">
        <title>The genome of the xerotolerant mold Wallemia sebi reveals adaptations to osmotic stress and suggests cryptic sexual reproduction.</title>
        <authorList>
            <person name="Padamsee M."/>
            <person name="Kumar T.K.A."/>
            <person name="Riley R."/>
            <person name="Binder M."/>
            <person name="Boyd A."/>
            <person name="Calvo A.M."/>
            <person name="Furukawa K."/>
            <person name="Hesse C."/>
            <person name="Hohmann S."/>
            <person name="James T.Y."/>
            <person name="LaButti K."/>
            <person name="Lapidus A."/>
            <person name="Lindquist E."/>
            <person name="Lucas S."/>
            <person name="Miller K."/>
            <person name="Shantappa S."/>
            <person name="Grigoriev I.V."/>
            <person name="Hibbett D.S."/>
            <person name="McLaughlin D.J."/>
            <person name="Spatafora J.W."/>
            <person name="Aime M.C."/>
        </authorList>
    </citation>
    <scope>NUCLEOTIDE SEQUENCE [LARGE SCALE GENOMIC DNA]</scope>
    <source>
        <strain evidence="7">ATCC MYA-4683 / CBS 633.66</strain>
    </source>
</reference>
<evidence type="ECO:0000256" key="4">
    <source>
        <dbReference type="ARBA" id="ARBA00023242"/>
    </source>
</evidence>
<dbReference type="GeneID" id="18472187"/>
<evidence type="ECO:0000256" key="3">
    <source>
        <dbReference type="ARBA" id="ARBA00022490"/>
    </source>
</evidence>
<dbReference type="PANTHER" id="PTHR21399">
    <property type="entry name" value="CHLORIDE CONDUCTANCE REGULATORY PROTEIN ICLN"/>
    <property type="match status" value="1"/>
</dbReference>
<dbReference type="GO" id="GO:0000387">
    <property type="term" value="P:spliceosomal snRNP assembly"/>
    <property type="evidence" value="ECO:0007669"/>
    <property type="project" value="TreeGrafter"/>
</dbReference>
<dbReference type="KEGG" id="wse:WALSEDRAFT_40697"/>
<dbReference type="Pfam" id="PF03517">
    <property type="entry name" value="Voldacs"/>
    <property type="match status" value="1"/>
</dbReference>
<keyword evidence="7" id="KW-1185">Reference proteome</keyword>
<evidence type="ECO:0000313" key="7">
    <source>
        <dbReference type="Proteomes" id="UP000005242"/>
    </source>
</evidence>
<keyword evidence="4" id="KW-0539">Nucleus</keyword>
<dbReference type="InterPro" id="IPR011993">
    <property type="entry name" value="PH-like_dom_sf"/>
</dbReference>
<dbReference type="GO" id="GO:0034715">
    <property type="term" value="C:pICln-Sm protein complex"/>
    <property type="evidence" value="ECO:0007669"/>
    <property type="project" value="TreeGrafter"/>
</dbReference>
<proteinExistence type="predicted"/>
<dbReference type="Gene3D" id="2.30.29.30">
    <property type="entry name" value="Pleckstrin-homology domain (PH domain)/Phosphotyrosine-binding domain (PTB)"/>
    <property type="match status" value="1"/>
</dbReference>
<dbReference type="OrthoDB" id="19714at2759"/>
<dbReference type="HOGENOM" id="CLU_077804_3_0_1"/>
<feature type="compositionally biased region" description="Acidic residues" evidence="5">
    <location>
        <begin position="144"/>
        <end position="157"/>
    </location>
</feature>
<dbReference type="GO" id="GO:0045292">
    <property type="term" value="P:mRNA cis splicing, via spliceosome"/>
    <property type="evidence" value="ECO:0007669"/>
    <property type="project" value="TreeGrafter"/>
</dbReference>
<dbReference type="EMBL" id="JH668244">
    <property type="protein sequence ID" value="EIM19919.1"/>
    <property type="molecule type" value="Genomic_DNA"/>
</dbReference>
<dbReference type="STRING" id="671144.I4Y7H7"/>
<organism evidence="6 7">
    <name type="scientific">Wallemia mellicola (strain ATCC MYA-4683 / CBS 633.66)</name>
    <name type="common">Wallemia sebi (CBS 633.66)</name>
    <dbReference type="NCBI Taxonomy" id="671144"/>
    <lineage>
        <taxon>Eukaryota</taxon>
        <taxon>Fungi</taxon>
        <taxon>Dikarya</taxon>
        <taxon>Basidiomycota</taxon>
        <taxon>Wallemiomycotina</taxon>
        <taxon>Wallemiomycetes</taxon>
        <taxon>Wallemiales</taxon>
        <taxon>Wallemiaceae</taxon>
        <taxon>Wallemia</taxon>
    </lineage>
</organism>
<dbReference type="AlphaFoldDB" id="I4Y7H7"/>
<sequence>MKVIDKPVKAIKLQDFNDLISKTPGSFSELPTILRLRVDGCTVAGDCDLDGNERYSLYVTDKELCIYSDSLQKGISLDYPSIMLHAVSISTNSIFCQIDERTENVDDFESKDMHIHPPETSQLQEIYDQLSYCANLHQNKFPTDDNDNDDGEDAMFEDGVELSTTGAANLARLDDMLEEQDKHTDKKQKQ</sequence>
<dbReference type="Proteomes" id="UP000005242">
    <property type="component" value="Unassembled WGS sequence"/>
</dbReference>
<dbReference type="GO" id="GO:0005829">
    <property type="term" value="C:cytosol"/>
    <property type="evidence" value="ECO:0007669"/>
    <property type="project" value="TreeGrafter"/>
</dbReference>
<dbReference type="RefSeq" id="XP_006960060.1">
    <property type="nucleotide sequence ID" value="XM_006959998.1"/>
</dbReference>
<dbReference type="eggNOG" id="KOG3238">
    <property type="taxonomic scope" value="Eukaryota"/>
</dbReference>
<protein>
    <recommendedName>
        <fullName evidence="8">Regulator of volume decrease after cellular swelling-domain-containing protein</fullName>
    </recommendedName>
</protein>
<comment type="subcellular location">
    <subcellularLocation>
        <location evidence="2">Cytoplasm</location>
    </subcellularLocation>
    <subcellularLocation>
        <location evidence="1">Nucleus</location>
    </subcellularLocation>
</comment>
<gene>
    <name evidence="6" type="ORF">WALSEDRAFT_40697</name>
</gene>